<evidence type="ECO:0000256" key="4">
    <source>
        <dbReference type="ARBA" id="ARBA00022730"/>
    </source>
</evidence>
<keyword evidence="2 10" id="KW-0690">Ribosome biogenesis</keyword>
<evidence type="ECO:0000256" key="1">
    <source>
        <dbReference type="ARBA" id="ARBA00022490"/>
    </source>
</evidence>
<dbReference type="Gene3D" id="3.40.50.300">
    <property type="entry name" value="P-loop containing nucleotide triphosphate hydrolases"/>
    <property type="match status" value="1"/>
</dbReference>
<dbReference type="CDD" id="cd01854">
    <property type="entry name" value="YjeQ_EngC"/>
    <property type="match status" value="1"/>
</dbReference>
<dbReference type="PROSITE" id="PS50936">
    <property type="entry name" value="ENGC_GTPASE"/>
    <property type="match status" value="1"/>
</dbReference>
<keyword evidence="14" id="KW-1185">Reference proteome</keyword>
<accession>A0A975CMH1</accession>
<evidence type="ECO:0000256" key="6">
    <source>
        <dbReference type="ARBA" id="ARBA00022801"/>
    </source>
</evidence>
<dbReference type="Pfam" id="PF03193">
    <property type="entry name" value="RsgA_GTPase"/>
    <property type="match status" value="2"/>
</dbReference>
<reference evidence="13" key="1">
    <citation type="submission" date="2021-03" db="EMBL/GenBank/DDBJ databases">
        <title>Ottowia sp. 27C isolated from the cloaca of a Giant Asian pond turtle (Heosemys grandis).</title>
        <authorList>
            <person name="Spergser J."/>
            <person name="Busse H.-J."/>
        </authorList>
    </citation>
    <scope>NUCLEOTIDE SEQUENCE</scope>
    <source>
        <strain evidence="13">27C</strain>
    </source>
</reference>
<comment type="similarity">
    <text evidence="10">Belongs to the TRAFAC class YlqF/YawG GTPase family. RsgA subfamily.</text>
</comment>
<evidence type="ECO:0000259" key="12">
    <source>
        <dbReference type="PROSITE" id="PS51721"/>
    </source>
</evidence>
<name>A0A975CMH1_9BURK</name>
<comment type="subcellular location">
    <subcellularLocation>
        <location evidence="10">Cytoplasm</location>
    </subcellularLocation>
</comment>
<evidence type="ECO:0000256" key="5">
    <source>
        <dbReference type="ARBA" id="ARBA00022741"/>
    </source>
</evidence>
<dbReference type="KEGG" id="otd:J1M35_08550"/>
<dbReference type="RefSeq" id="WP_208010801.1">
    <property type="nucleotide sequence ID" value="NZ_CP071796.1"/>
</dbReference>
<evidence type="ECO:0000256" key="9">
    <source>
        <dbReference type="ARBA" id="ARBA00023134"/>
    </source>
</evidence>
<dbReference type="GO" id="GO:0003924">
    <property type="term" value="F:GTPase activity"/>
    <property type="evidence" value="ECO:0007669"/>
    <property type="project" value="UniProtKB-UniRule"/>
</dbReference>
<sequence length="356" mass="38786">MSRPRRAPAPPVTGLREGLVVSAHGRHCVVEPPAGERVICHPRGKKLAVVVGDRVRWLPSQDEGTIERIDERRNLLYRQDEVRTKSFAANLDQVLILLAAEPEFSEHQLARALIACEAEHIAPLIVLNKADLTESFSRAWQRLAPYRAMGYAVLPLAVKPRHPHPGPLPPVGEDAENATPVASRVLPALRLGERAGVRGGPATPPPFAFDELLTRLRGRTTLILGPSGAGKSTLINRAVPGAAAQTGEISQALNSGKHTTTTTTWYWLDGEKNSALIDSPGFQEFGLRHIDPMQLAAYMPDIRPHVAECRFYNCTHLHEPGCGVAEAVKSRSSAGGISANRYKIYSDLFTELKSNA</sequence>
<evidence type="ECO:0000256" key="3">
    <source>
        <dbReference type="ARBA" id="ARBA00022723"/>
    </source>
</evidence>
<keyword evidence="1 10" id="KW-0963">Cytoplasm</keyword>
<feature type="binding site" evidence="10">
    <location>
        <position position="309"/>
    </location>
    <ligand>
        <name>Zn(2+)</name>
        <dbReference type="ChEBI" id="CHEBI:29105"/>
    </ligand>
</feature>
<dbReference type="CDD" id="cd04466">
    <property type="entry name" value="S1_YloQ_GTPase"/>
    <property type="match status" value="1"/>
</dbReference>
<feature type="binding site" evidence="10">
    <location>
        <begin position="225"/>
        <end position="233"/>
    </location>
    <ligand>
        <name>GTP</name>
        <dbReference type="ChEBI" id="CHEBI:37565"/>
    </ligand>
</feature>
<dbReference type="SUPFAM" id="SSF50249">
    <property type="entry name" value="Nucleic acid-binding proteins"/>
    <property type="match status" value="1"/>
</dbReference>
<dbReference type="InterPro" id="IPR010914">
    <property type="entry name" value="RsgA_GTPase_dom"/>
</dbReference>
<evidence type="ECO:0000259" key="11">
    <source>
        <dbReference type="PROSITE" id="PS50936"/>
    </source>
</evidence>
<dbReference type="EC" id="3.6.1.-" evidence="10"/>
<dbReference type="EMBL" id="CP071796">
    <property type="protein sequence ID" value="QTD46904.1"/>
    <property type="molecule type" value="Genomic_DNA"/>
</dbReference>
<evidence type="ECO:0000256" key="10">
    <source>
        <dbReference type="HAMAP-Rule" id="MF_01820"/>
    </source>
</evidence>
<dbReference type="Gene3D" id="2.40.50.140">
    <property type="entry name" value="Nucleic acid-binding proteins"/>
    <property type="match status" value="1"/>
</dbReference>
<organism evidence="13 14">
    <name type="scientific">Ottowia testudinis</name>
    <dbReference type="NCBI Taxonomy" id="2816950"/>
    <lineage>
        <taxon>Bacteria</taxon>
        <taxon>Pseudomonadati</taxon>
        <taxon>Pseudomonadota</taxon>
        <taxon>Betaproteobacteria</taxon>
        <taxon>Burkholderiales</taxon>
        <taxon>Comamonadaceae</taxon>
        <taxon>Ottowia</taxon>
    </lineage>
</organism>
<dbReference type="Proteomes" id="UP000663903">
    <property type="component" value="Chromosome"/>
</dbReference>
<keyword evidence="7 10" id="KW-0862">Zinc</keyword>
<comment type="function">
    <text evidence="10">One of several proteins that assist in the late maturation steps of the functional core of the 30S ribosomal subunit. Helps release RbfA from mature subunits. May play a role in the assembly of ribosomal proteins into the subunit. Circularly permuted GTPase that catalyzes slow GTP hydrolysis, GTPase activity is stimulated by the 30S ribosomal subunit.</text>
</comment>
<dbReference type="GO" id="GO:0005737">
    <property type="term" value="C:cytoplasm"/>
    <property type="evidence" value="ECO:0007669"/>
    <property type="project" value="UniProtKB-SubCell"/>
</dbReference>
<keyword evidence="9 10" id="KW-0342">GTP-binding</keyword>
<dbReference type="InterPro" id="IPR030378">
    <property type="entry name" value="G_CP_dom"/>
</dbReference>
<evidence type="ECO:0000256" key="2">
    <source>
        <dbReference type="ARBA" id="ARBA00022517"/>
    </source>
</evidence>
<dbReference type="PANTHER" id="PTHR32120:SF11">
    <property type="entry name" value="SMALL RIBOSOMAL SUBUNIT BIOGENESIS GTPASE RSGA 1, MITOCHONDRIAL-RELATED"/>
    <property type="match status" value="1"/>
</dbReference>
<dbReference type="PROSITE" id="PS51721">
    <property type="entry name" value="G_CP"/>
    <property type="match status" value="1"/>
</dbReference>
<feature type="binding site" evidence="10">
    <location>
        <position position="316"/>
    </location>
    <ligand>
        <name>Zn(2+)</name>
        <dbReference type="ChEBI" id="CHEBI:29105"/>
    </ligand>
</feature>
<dbReference type="InterPro" id="IPR027417">
    <property type="entry name" value="P-loop_NTPase"/>
</dbReference>
<feature type="domain" description="CP-type G" evidence="12">
    <location>
        <begin position="79"/>
        <end position="285"/>
    </location>
</feature>
<dbReference type="NCBIfam" id="TIGR00157">
    <property type="entry name" value="ribosome small subunit-dependent GTPase A"/>
    <property type="match status" value="1"/>
</dbReference>
<dbReference type="AlphaFoldDB" id="A0A975CMH1"/>
<keyword evidence="3 10" id="KW-0479">Metal-binding</keyword>
<dbReference type="PANTHER" id="PTHR32120">
    <property type="entry name" value="SMALL RIBOSOMAL SUBUNIT BIOGENESIS GTPASE RSGA"/>
    <property type="match status" value="1"/>
</dbReference>
<dbReference type="SUPFAM" id="SSF52540">
    <property type="entry name" value="P-loop containing nucleoside triphosphate hydrolases"/>
    <property type="match status" value="1"/>
</dbReference>
<keyword evidence="5 10" id="KW-0547">Nucleotide-binding</keyword>
<evidence type="ECO:0000313" key="14">
    <source>
        <dbReference type="Proteomes" id="UP000663903"/>
    </source>
</evidence>
<keyword evidence="6 10" id="KW-0378">Hydrolase</keyword>
<keyword evidence="4 10" id="KW-0699">rRNA-binding</keyword>
<feature type="binding site" evidence="10">
    <location>
        <position position="322"/>
    </location>
    <ligand>
        <name>Zn(2+)</name>
        <dbReference type="ChEBI" id="CHEBI:29105"/>
    </ligand>
</feature>
<dbReference type="GO" id="GO:0005525">
    <property type="term" value="F:GTP binding"/>
    <property type="evidence" value="ECO:0007669"/>
    <property type="project" value="UniProtKB-UniRule"/>
</dbReference>
<dbReference type="InterPro" id="IPR031944">
    <property type="entry name" value="RsgA_N"/>
</dbReference>
<dbReference type="InterPro" id="IPR012340">
    <property type="entry name" value="NA-bd_OB-fold"/>
</dbReference>
<comment type="cofactor">
    <cofactor evidence="10">
        <name>Zn(2+)</name>
        <dbReference type="ChEBI" id="CHEBI:29105"/>
    </cofactor>
    <text evidence="10">Binds 1 zinc ion per subunit.</text>
</comment>
<dbReference type="HAMAP" id="MF_01820">
    <property type="entry name" value="GTPase_RsgA"/>
    <property type="match status" value="1"/>
</dbReference>
<comment type="subunit">
    <text evidence="10">Monomer. Associates with 30S ribosomal subunit, binds 16S rRNA.</text>
</comment>
<evidence type="ECO:0000313" key="13">
    <source>
        <dbReference type="EMBL" id="QTD46904.1"/>
    </source>
</evidence>
<dbReference type="GO" id="GO:0046872">
    <property type="term" value="F:metal ion binding"/>
    <property type="evidence" value="ECO:0007669"/>
    <property type="project" value="UniProtKB-KW"/>
</dbReference>
<gene>
    <name evidence="10 13" type="primary">rsgA</name>
    <name evidence="13" type="ORF">J1M35_08550</name>
</gene>
<feature type="binding site" evidence="10">
    <location>
        <begin position="128"/>
        <end position="131"/>
    </location>
    <ligand>
        <name>GTP</name>
        <dbReference type="ChEBI" id="CHEBI:37565"/>
    </ligand>
</feature>
<feature type="domain" description="EngC GTPase" evidence="11">
    <location>
        <begin position="89"/>
        <end position="283"/>
    </location>
</feature>
<proteinExistence type="inferred from homology"/>
<dbReference type="GO" id="GO:0019843">
    <property type="term" value="F:rRNA binding"/>
    <property type="evidence" value="ECO:0007669"/>
    <property type="project" value="UniProtKB-KW"/>
</dbReference>
<dbReference type="GO" id="GO:0042274">
    <property type="term" value="P:ribosomal small subunit biogenesis"/>
    <property type="evidence" value="ECO:0007669"/>
    <property type="project" value="UniProtKB-UniRule"/>
</dbReference>
<protein>
    <recommendedName>
        <fullName evidence="10">Small ribosomal subunit biogenesis GTPase RsgA</fullName>
        <ecNumber evidence="10">3.6.1.-</ecNumber>
    </recommendedName>
</protein>
<feature type="binding site" evidence="10">
    <location>
        <position position="314"/>
    </location>
    <ligand>
        <name>Zn(2+)</name>
        <dbReference type="ChEBI" id="CHEBI:29105"/>
    </ligand>
</feature>
<evidence type="ECO:0000256" key="8">
    <source>
        <dbReference type="ARBA" id="ARBA00022884"/>
    </source>
</evidence>
<dbReference type="Gene3D" id="1.10.40.50">
    <property type="entry name" value="Probable gtpase engc, domain 3"/>
    <property type="match status" value="1"/>
</dbReference>
<evidence type="ECO:0000256" key="7">
    <source>
        <dbReference type="ARBA" id="ARBA00022833"/>
    </source>
</evidence>
<dbReference type="InterPro" id="IPR004881">
    <property type="entry name" value="Ribosome_biogen_GTPase_RsgA"/>
</dbReference>
<keyword evidence="8 10" id="KW-0694">RNA-binding</keyword>